<feature type="region of interest" description="Disordered" evidence="4">
    <location>
        <begin position="1"/>
        <end position="22"/>
    </location>
</feature>
<dbReference type="PANTHER" id="PTHR31306:SF10">
    <property type="entry name" value="ALPHA-1,6-MANNOSYLTRANSFERASE MNN11-RELATED"/>
    <property type="match status" value="1"/>
</dbReference>
<evidence type="ECO:0000313" key="7">
    <source>
        <dbReference type="Proteomes" id="UP000803844"/>
    </source>
</evidence>
<dbReference type="InterPro" id="IPR008630">
    <property type="entry name" value="Glyco_trans_34"/>
</dbReference>
<evidence type="ECO:0000256" key="1">
    <source>
        <dbReference type="ARBA" id="ARBA00005664"/>
    </source>
</evidence>
<evidence type="ECO:0000256" key="2">
    <source>
        <dbReference type="ARBA" id="ARBA00022676"/>
    </source>
</evidence>
<evidence type="ECO:0000313" key="6">
    <source>
        <dbReference type="EMBL" id="KAF3765844.1"/>
    </source>
</evidence>
<keyword evidence="5" id="KW-0812">Transmembrane</keyword>
<dbReference type="PANTHER" id="PTHR31306">
    <property type="entry name" value="ALPHA-1,6-MANNOSYLTRANSFERASE MNN11-RELATED"/>
    <property type="match status" value="1"/>
</dbReference>
<sequence length="336" mass="37969">MHLPYPARKDSNPAPFQPRSSSSRLQSVRRLALPRRYRQHAVAIAVFVLIALVWLVTRGSSSTPAAGGPLGLANHVPSGRPPAVIVTVLDERRFGSKYTELLKENRKLYAERHGRISPSSGYITFFPQVGDYDLKKSPSSWTKIVAMRHAMTKFPDASYLWYVDVDTFIMNPQISVDRDVMAPAKLEATMIVDHPVVPPDSIIHTFSHLGGGDVDLVLTQDKEGLVTSSFVLRNSEWSRYLLETWFDPIYRSYNFQKAETHALEHIVQWHPTILSRLALVPQRTINSYSKAGTGEEYQTGDLAVRFPKCAKSVQKTTCEAEAEPWAMVWRSAYRNR</sequence>
<feature type="transmembrane region" description="Helical" evidence="5">
    <location>
        <begin position="37"/>
        <end position="56"/>
    </location>
</feature>
<evidence type="ECO:0000256" key="4">
    <source>
        <dbReference type="SAM" id="MobiDB-lite"/>
    </source>
</evidence>
<dbReference type="AlphaFoldDB" id="A0A9P5CNU9"/>
<organism evidence="6 7">
    <name type="scientific">Cryphonectria parasitica (strain ATCC 38755 / EP155)</name>
    <dbReference type="NCBI Taxonomy" id="660469"/>
    <lineage>
        <taxon>Eukaryota</taxon>
        <taxon>Fungi</taxon>
        <taxon>Dikarya</taxon>
        <taxon>Ascomycota</taxon>
        <taxon>Pezizomycotina</taxon>
        <taxon>Sordariomycetes</taxon>
        <taxon>Sordariomycetidae</taxon>
        <taxon>Diaporthales</taxon>
        <taxon>Cryphonectriaceae</taxon>
        <taxon>Cryphonectria-Endothia species complex</taxon>
        <taxon>Cryphonectria</taxon>
    </lineage>
</organism>
<comment type="similarity">
    <text evidence="1">Belongs to the glycosyltransferase 34 family.</text>
</comment>
<accession>A0A9P5CNU9</accession>
<dbReference type="Pfam" id="PF05637">
    <property type="entry name" value="Glyco_transf_34"/>
    <property type="match status" value="1"/>
</dbReference>
<keyword evidence="2" id="KW-0328">Glycosyltransferase</keyword>
<dbReference type="OrthoDB" id="205108at2759"/>
<dbReference type="GO" id="GO:0006487">
    <property type="term" value="P:protein N-linked glycosylation"/>
    <property type="evidence" value="ECO:0007669"/>
    <property type="project" value="TreeGrafter"/>
</dbReference>
<protein>
    <submittedName>
        <fullName evidence="6">Family 34 glycosyltransferase</fullName>
    </submittedName>
</protein>
<keyword evidence="5" id="KW-1133">Transmembrane helix</keyword>
<reference evidence="6" key="1">
    <citation type="journal article" date="2020" name="Phytopathology">
        <title>Genome sequence of the chestnut blight fungus Cryphonectria parasitica EP155: A fundamental resource for an archetypical invasive plant pathogen.</title>
        <authorList>
            <person name="Crouch J.A."/>
            <person name="Dawe A."/>
            <person name="Aerts A."/>
            <person name="Barry K."/>
            <person name="Churchill A.C.L."/>
            <person name="Grimwood J."/>
            <person name="Hillman B."/>
            <person name="Milgroom M.G."/>
            <person name="Pangilinan J."/>
            <person name="Smith M."/>
            <person name="Salamov A."/>
            <person name="Schmutz J."/>
            <person name="Yadav J."/>
            <person name="Grigoriev I.V."/>
            <person name="Nuss D."/>
        </authorList>
    </citation>
    <scope>NUCLEOTIDE SEQUENCE</scope>
    <source>
        <strain evidence="6">EP155</strain>
    </source>
</reference>
<proteinExistence type="inferred from homology"/>
<gene>
    <name evidence="6" type="ORF">M406DRAFT_38663</name>
</gene>
<name>A0A9P5CNU9_CRYP1</name>
<dbReference type="GeneID" id="63841195"/>
<evidence type="ECO:0000256" key="3">
    <source>
        <dbReference type="ARBA" id="ARBA00022679"/>
    </source>
</evidence>
<dbReference type="Gene3D" id="3.90.550.10">
    <property type="entry name" value="Spore Coat Polysaccharide Biosynthesis Protein SpsA, Chain A"/>
    <property type="match status" value="1"/>
</dbReference>
<keyword evidence="3" id="KW-0808">Transferase</keyword>
<dbReference type="RefSeq" id="XP_040776805.1">
    <property type="nucleotide sequence ID" value="XM_040924066.1"/>
</dbReference>
<dbReference type="GO" id="GO:0000136">
    <property type="term" value="C:mannan polymerase complex"/>
    <property type="evidence" value="ECO:0007669"/>
    <property type="project" value="TreeGrafter"/>
</dbReference>
<comment type="caution">
    <text evidence="6">The sequence shown here is derived from an EMBL/GenBank/DDBJ whole genome shotgun (WGS) entry which is preliminary data.</text>
</comment>
<dbReference type="EMBL" id="MU032347">
    <property type="protein sequence ID" value="KAF3765844.1"/>
    <property type="molecule type" value="Genomic_DNA"/>
</dbReference>
<dbReference type="FunFam" id="3.90.550.10:FF:000149">
    <property type="entry name" value="Alpha-1,6-mannosyltransferase subunit"/>
    <property type="match status" value="1"/>
</dbReference>
<dbReference type="Proteomes" id="UP000803844">
    <property type="component" value="Unassembled WGS sequence"/>
</dbReference>
<evidence type="ECO:0000256" key="5">
    <source>
        <dbReference type="SAM" id="Phobius"/>
    </source>
</evidence>
<keyword evidence="7" id="KW-1185">Reference proteome</keyword>
<dbReference type="InterPro" id="IPR029044">
    <property type="entry name" value="Nucleotide-diphossugar_trans"/>
</dbReference>
<dbReference type="GO" id="GO:0000009">
    <property type="term" value="F:alpha-1,6-mannosyltransferase activity"/>
    <property type="evidence" value="ECO:0007669"/>
    <property type="project" value="TreeGrafter"/>
</dbReference>
<keyword evidence="5" id="KW-0472">Membrane</keyword>